<feature type="compositionally biased region" description="Low complexity" evidence="1">
    <location>
        <begin position="406"/>
        <end position="420"/>
    </location>
</feature>
<organism evidence="2 3">
    <name type="scientific">Ladona fulva</name>
    <name type="common">Scarce chaser dragonfly</name>
    <name type="synonym">Libellula fulva</name>
    <dbReference type="NCBI Taxonomy" id="123851"/>
    <lineage>
        <taxon>Eukaryota</taxon>
        <taxon>Metazoa</taxon>
        <taxon>Ecdysozoa</taxon>
        <taxon>Arthropoda</taxon>
        <taxon>Hexapoda</taxon>
        <taxon>Insecta</taxon>
        <taxon>Pterygota</taxon>
        <taxon>Palaeoptera</taxon>
        <taxon>Odonata</taxon>
        <taxon>Epiprocta</taxon>
        <taxon>Anisoptera</taxon>
        <taxon>Libelluloidea</taxon>
        <taxon>Libellulidae</taxon>
        <taxon>Ladona</taxon>
    </lineage>
</organism>
<dbReference type="EMBL" id="KZ308356">
    <property type="protein sequence ID" value="KAG8228035.1"/>
    <property type="molecule type" value="Genomic_DNA"/>
</dbReference>
<feature type="compositionally biased region" description="Pro residues" evidence="1">
    <location>
        <begin position="10"/>
        <end position="25"/>
    </location>
</feature>
<name>A0A8K0NXF7_LADFU</name>
<feature type="region of interest" description="Disordered" evidence="1">
    <location>
        <begin position="121"/>
        <end position="432"/>
    </location>
</feature>
<dbReference type="AlphaFoldDB" id="A0A8K0NXF7"/>
<dbReference type="OrthoDB" id="6372047at2759"/>
<protein>
    <submittedName>
        <fullName evidence="2">Uncharacterized protein</fullName>
    </submittedName>
</protein>
<dbReference type="PANTHER" id="PTHR41156:SF1">
    <property type="entry name" value="ZASP-LIKE MOTIF DOMAIN-CONTAINING PROTEIN"/>
    <property type="match status" value="1"/>
</dbReference>
<gene>
    <name evidence="2" type="ORF">J437_LFUL003671</name>
</gene>
<feature type="compositionally biased region" description="Basic and acidic residues" evidence="1">
    <location>
        <begin position="161"/>
        <end position="171"/>
    </location>
</feature>
<proteinExistence type="predicted"/>
<feature type="compositionally biased region" description="Basic and acidic residues" evidence="1">
    <location>
        <begin position="446"/>
        <end position="464"/>
    </location>
</feature>
<feature type="region of interest" description="Disordered" evidence="1">
    <location>
        <begin position="1"/>
        <end position="38"/>
    </location>
</feature>
<feature type="compositionally biased region" description="Low complexity" evidence="1">
    <location>
        <begin position="248"/>
        <end position="260"/>
    </location>
</feature>
<feature type="region of interest" description="Disordered" evidence="1">
    <location>
        <begin position="96"/>
        <end position="115"/>
    </location>
</feature>
<dbReference type="Proteomes" id="UP000792457">
    <property type="component" value="Unassembled WGS sequence"/>
</dbReference>
<reference evidence="2" key="2">
    <citation type="submission" date="2017-10" db="EMBL/GenBank/DDBJ databases">
        <title>Ladona fulva Genome sequencing and assembly.</title>
        <authorList>
            <person name="Murali S."/>
            <person name="Richards S."/>
            <person name="Bandaranaike D."/>
            <person name="Bellair M."/>
            <person name="Blankenburg K."/>
            <person name="Chao H."/>
            <person name="Dinh H."/>
            <person name="Doddapaneni H."/>
            <person name="Dugan-Rocha S."/>
            <person name="Elkadiri S."/>
            <person name="Gnanaolivu R."/>
            <person name="Hernandez B."/>
            <person name="Skinner E."/>
            <person name="Javaid M."/>
            <person name="Lee S."/>
            <person name="Li M."/>
            <person name="Ming W."/>
            <person name="Munidasa M."/>
            <person name="Muniz J."/>
            <person name="Nguyen L."/>
            <person name="Hughes D."/>
            <person name="Osuji N."/>
            <person name="Pu L.-L."/>
            <person name="Puazo M."/>
            <person name="Qu C."/>
            <person name="Quiroz J."/>
            <person name="Raj R."/>
            <person name="Weissenberger G."/>
            <person name="Xin Y."/>
            <person name="Zou X."/>
            <person name="Han Y."/>
            <person name="Worley K."/>
            <person name="Muzny D."/>
            <person name="Gibbs R."/>
        </authorList>
    </citation>
    <scope>NUCLEOTIDE SEQUENCE</scope>
    <source>
        <strain evidence="2">Sampled in the wild</strain>
    </source>
</reference>
<feature type="compositionally biased region" description="Pro residues" evidence="1">
    <location>
        <begin position="273"/>
        <end position="285"/>
    </location>
</feature>
<evidence type="ECO:0000313" key="3">
    <source>
        <dbReference type="Proteomes" id="UP000792457"/>
    </source>
</evidence>
<dbReference type="PANTHER" id="PTHR41156">
    <property type="entry name" value="AGAP006184-PA"/>
    <property type="match status" value="1"/>
</dbReference>
<feature type="region of interest" description="Disordered" evidence="1">
    <location>
        <begin position="62"/>
        <end position="89"/>
    </location>
</feature>
<keyword evidence="3" id="KW-1185">Reference proteome</keyword>
<comment type="caution">
    <text evidence="2">The sequence shown here is derived from an EMBL/GenBank/DDBJ whole genome shotgun (WGS) entry which is preliminary data.</text>
</comment>
<feature type="compositionally biased region" description="Basic and acidic residues" evidence="1">
    <location>
        <begin position="121"/>
        <end position="140"/>
    </location>
</feature>
<feature type="compositionally biased region" description="Low complexity" evidence="1">
    <location>
        <begin position="202"/>
        <end position="211"/>
    </location>
</feature>
<feature type="region of interest" description="Disordered" evidence="1">
    <location>
        <begin position="446"/>
        <end position="470"/>
    </location>
</feature>
<evidence type="ECO:0000313" key="2">
    <source>
        <dbReference type="EMBL" id="KAG8228035.1"/>
    </source>
</evidence>
<evidence type="ECO:0000256" key="1">
    <source>
        <dbReference type="SAM" id="MobiDB-lite"/>
    </source>
</evidence>
<reference evidence="2" key="1">
    <citation type="submission" date="2013-04" db="EMBL/GenBank/DDBJ databases">
        <authorList>
            <person name="Qu J."/>
            <person name="Murali S.C."/>
            <person name="Bandaranaike D."/>
            <person name="Bellair M."/>
            <person name="Blankenburg K."/>
            <person name="Chao H."/>
            <person name="Dinh H."/>
            <person name="Doddapaneni H."/>
            <person name="Downs B."/>
            <person name="Dugan-Rocha S."/>
            <person name="Elkadiri S."/>
            <person name="Gnanaolivu R.D."/>
            <person name="Hernandez B."/>
            <person name="Javaid M."/>
            <person name="Jayaseelan J.C."/>
            <person name="Lee S."/>
            <person name="Li M."/>
            <person name="Ming W."/>
            <person name="Munidasa M."/>
            <person name="Muniz J."/>
            <person name="Nguyen L."/>
            <person name="Ongeri F."/>
            <person name="Osuji N."/>
            <person name="Pu L.-L."/>
            <person name="Puazo M."/>
            <person name="Qu C."/>
            <person name="Quiroz J."/>
            <person name="Raj R."/>
            <person name="Weissenberger G."/>
            <person name="Xin Y."/>
            <person name="Zou X."/>
            <person name="Han Y."/>
            <person name="Richards S."/>
            <person name="Worley K."/>
            <person name="Muzny D."/>
            <person name="Gibbs R."/>
        </authorList>
    </citation>
    <scope>NUCLEOTIDE SEQUENCE</scope>
    <source>
        <strain evidence="2">Sampled in the wild</strain>
    </source>
</reference>
<sequence>MLVDGVSASPLPPPPVMSPNATPPPQRRHRTPSGSGKVDVQLRQNLNELDNLLDDLNHAQQQAALRAQTASPTSHKSVSPGPPEVIRGTRGIDSSLLEEPMDHSTPVNRHVTHTVRTYRYDTRYGGDDGPHDHNGPHHDGPPSGPPARQSLPRQIQSTPPPRDHYPSEPRHLQPTPPPQMTTTTVRTYSYGSPNAPPPQTPPSRSRSIPRAPVHDSPSPARQIHRPYPDEDDDDRDGPTDPLMPGAPRRTTTTTVRTYTYQLPGSTPNGPGEPIQPIPAPPPPSEPLTYNVTPRQPPLQVTELKPQPTPQTTVVTYKFTTSSGGPQPGIPEPNDRSPRPFPVDDNDAPASSQQPPKRLDELMASFSDPNNLEPRKHPESHPVSPVRYTVEEKVASNPPIVEGNGVGPKPAAPEGKAAPSPERTKTKNIAGPPVYYPPGVELFAKKDEPIHASMKESEGASKGESKSGGGGAAVVPVCLPLCCAMPCVIM</sequence>
<accession>A0A8K0NXF7</accession>